<protein>
    <submittedName>
        <fullName evidence="1">Uncharacterized protein</fullName>
    </submittedName>
</protein>
<proteinExistence type="predicted"/>
<comment type="caution">
    <text evidence="1">The sequence shown here is derived from an EMBL/GenBank/DDBJ whole genome shotgun (WGS) entry which is preliminary data.</text>
</comment>
<dbReference type="EMBL" id="LAZR01040247">
    <property type="protein sequence ID" value="KKL14966.1"/>
    <property type="molecule type" value="Genomic_DNA"/>
</dbReference>
<gene>
    <name evidence="1" type="ORF">LCGC14_2510380</name>
</gene>
<feature type="non-terminal residue" evidence="1">
    <location>
        <position position="44"/>
    </location>
</feature>
<accession>A0A0F9DB32</accession>
<reference evidence="1" key="1">
    <citation type="journal article" date="2015" name="Nature">
        <title>Complex archaea that bridge the gap between prokaryotes and eukaryotes.</title>
        <authorList>
            <person name="Spang A."/>
            <person name="Saw J.H."/>
            <person name="Jorgensen S.L."/>
            <person name="Zaremba-Niedzwiedzka K."/>
            <person name="Martijn J."/>
            <person name="Lind A.E."/>
            <person name="van Eijk R."/>
            <person name="Schleper C."/>
            <person name="Guy L."/>
            <person name="Ettema T.J."/>
        </authorList>
    </citation>
    <scope>NUCLEOTIDE SEQUENCE</scope>
</reference>
<dbReference type="AlphaFoldDB" id="A0A0F9DB32"/>
<organism evidence="1">
    <name type="scientific">marine sediment metagenome</name>
    <dbReference type="NCBI Taxonomy" id="412755"/>
    <lineage>
        <taxon>unclassified sequences</taxon>
        <taxon>metagenomes</taxon>
        <taxon>ecological metagenomes</taxon>
    </lineage>
</organism>
<evidence type="ECO:0000313" key="1">
    <source>
        <dbReference type="EMBL" id="KKL14966.1"/>
    </source>
</evidence>
<name>A0A0F9DB32_9ZZZZ</name>
<sequence>MTPNELYKRMPENSHFDLDCLVGFYYNHIPEIDAYDINNANEKE</sequence>